<dbReference type="NCBIfam" id="NF011080">
    <property type="entry name" value="PRK14508.1-3"/>
    <property type="match status" value="1"/>
</dbReference>
<evidence type="ECO:0000256" key="9">
    <source>
        <dbReference type="ARBA" id="ARBA00031501"/>
    </source>
</evidence>
<keyword evidence="7 10" id="KW-0119">Carbohydrate metabolism</keyword>
<dbReference type="PANTHER" id="PTHR32438">
    <property type="entry name" value="4-ALPHA-GLUCANOTRANSFERASE DPE1, CHLOROPLASTIC/AMYLOPLASTIC"/>
    <property type="match status" value="1"/>
</dbReference>
<evidence type="ECO:0000313" key="12">
    <source>
        <dbReference type="EMBL" id="GAO31246.1"/>
    </source>
</evidence>
<evidence type="ECO:0000256" key="6">
    <source>
        <dbReference type="ARBA" id="ARBA00022679"/>
    </source>
</evidence>
<dbReference type="OrthoDB" id="9811841at2"/>
<dbReference type="NCBIfam" id="TIGR00217">
    <property type="entry name" value="malQ"/>
    <property type="match status" value="1"/>
</dbReference>
<feature type="domain" description="Glycosyl hydrolase family 13 catalytic" evidence="11">
    <location>
        <begin position="14"/>
        <end position="463"/>
    </location>
</feature>
<evidence type="ECO:0000313" key="13">
    <source>
        <dbReference type="Proteomes" id="UP000032900"/>
    </source>
</evidence>
<evidence type="ECO:0000256" key="4">
    <source>
        <dbReference type="ARBA" id="ARBA00020295"/>
    </source>
</evidence>
<dbReference type="InterPro" id="IPR012767">
    <property type="entry name" value="Trehalose_TreY"/>
</dbReference>
<keyword evidence="13" id="KW-1185">Reference proteome</keyword>
<dbReference type="GO" id="GO:0004134">
    <property type="term" value="F:4-alpha-glucanotransferase activity"/>
    <property type="evidence" value="ECO:0007669"/>
    <property type="project" value="UniProtKB-EC"/>
</dbReference>
<sequence>MFHPVSTYRIQFNQSFTFADALEQLEYFRLLGIGSVYASPVFKSTPGSMHGYDVTNPLEINPEIASGVKMKNLTAALKKVGIGWIQDMVPNHMAFNQHNRWMWDVLEKGSHSNYATYFDVYWGHTGFGNRIMAPFLGNTLERVLADRQISLEWYREGYCLNYFDNRYPIRYESWRWLMKEYAELYPDVLRKLFKSLPDDDESVSGSFLNETWDGIKKQLIPLVEKNVDVARFFEEIANGVNGRPDMLKQLVERQHYLLGYWKETEKQINYRRFFTVNDLICLRMEDREVFEGYHAILFNWVKKGIVDGLRVDHVDGLFNPGQYLQELRLACHSDTYLVVEKILEQKETLPEEWPVQGTSGYDFLAMVNNLMTDTRHMSTIADHYQRLTASPGVSEIEMTAKHLILTGRMAGELDNLADLFARSGIVSPQIMAKSGPELVRETIAAFLMAMLVYRFYATTLPLKGHERTAAKKVFVRAAETAPQCAPILSIIEDLLLHTPPLEEIQYQAAVRFLMRSMQLAGPLMAKGVEDTTMYRYNAFIAHNEVGDSPRAKGMTILEFHKQMSARFEKWPLAMNSTSTHDTKRGEDVRARLNVLSEMPERWTGRVDEWLALNRSLKIEVDGQMAPSVGEEFFIYQTLVGILPFNQEVTKVLLERLDAYWVKALREAKEHSSWSQPDEKWEAAVLRFVHAILDEHHGFLSSFRAFQEKVAAYGITNSLSQLALKMTCPGVPDTYQGTELWDLTLVDPDNRQEVDYTLRNILLRSMNDRHKRDPNFFLDGLWQERENGHVKLWLTSRLLQYRREWSDVFAKGTYMPLKVLGKYKKHILAFARHYQNKWHITAVPLMVYGFSPDNSDVGTISWEDTRVVLPPEAPDEWRNVYAGTAYSSTGELQVGALLSHAPVVLLQGELRHMGRAAGVLMHITSLAGPYAMGDFGPGAYRFVDWLKATGHAYWQVLPFTPITGEAGWSPYSAPSAMAGNTLFISPEILSDEGLILPAELDGFKRKNKGKVDYEEVRHISDEVLTLAWHRFQQKGLHQSRERMEAFCAAESDWLDDYALFVCLKEDFNHLPWNQWPETYKNRDEAALAQFVAQNTERLDYLKFGQFIFARQWMALKRYANYQEVKVIGDIPIYVSYDNADVWAHPHLFKLDADKSPTAVAGVPPDYFSATGQLWNMPVYDWGAHKKEGYNWWVRRIQKNLDLYDLLRLDHFRGFEAYWEVPAGEPTAESGRWVKGPGRPFFRVLRNHFPKLPFIAEDLGDIDEAVLTLRDAFGLPGMRVLQFAWGHEFATSVHAPHNYPVDCLAYTGTHDNNTSRGWLSALDDKSIKKQMSDYTGLAPKRKNVHELMTRMVWASAAQTAIVPMQDLLGMDESSRMNEPSVPSGNWTWRLKELPDGEKWVKALRRLLWTFGRSEK</sequence>
<keyword evidence="5 10" id="KW-0328">Glycosyltransferase</keyword>
<dbReference type="Gene3D" id="1.10.150.200">
    <property type="entry name" value="Maltooligosyl trehalose synthase, domain 3"/>
    <property type="match status" value="1"/>
</dbReference>
<dbReference type="Gene3D" id="3.30.1590.10">
    <property type="entry name" value="Maltooligosyl trehalose synthase, domain 2"/>
    <property type="match status" value="1"/>
</dbReference>
<gene>
    <name evidence="12" type="ORF">JCM15548_13593</name>
</gene>
<dbReference type="Gene3D" id="3.20.20.80">
    <property type="entry name" value="Glycosidases"/>
    <property type="match status" value="2"/>
</dbReference>
<comment type="caution">
    <text evidence="12">The sequence shown here is derived from an EMBL/GenBank/DDBJ whole genome shotgun (WGS) entry which is preliminary data.</text>
</comment>
<accession>A0A0E9M1J7</accession>
<evidence type="ECO:0000256" key="5">
    <source>
        <dbReference type="ARBA" id="ARBA00022676"/>
    </source>
</evidence>
<dbReference type="NCBIfam" id="TIGR02401">
    <property type="entry name" value="trehalose_TreY"/>
    <property type="match status" value="1"/>
</dbReference>
<dbReference type="InterPro" id="IPR003385">
    <property type="entry name" value="Glyco_hydro_77"/>
</dbReference>
<dbReference type="RefSeq" id="WP_083985174.1">
    <property type="nucleotide sequence ID" value="NZ_BAZW01000042.1"/>
</dbReference>
<dbReference type="InterPro" id="IPR017853">
    <property type="entry name" value="GH"/>
</dbReference>
<dbReference type="InterPro" id="IPR013797">
    <property type="entry name" value="Maltooligo_trehalose_synth_4"/>
</dbReference>
<protein>
    <recommendedName>
        <fullName evidence="4 10">4-alpha-glucanotransferase</fullName>
        <ecNumber evidence="3 10">2.4.1.25</ecNumber>
    </recommendedName>
    <alternativeName>
        <fullName evidence="8 10">Amylomaltase</fullName>
    </alternativeName>
    <alternativeName>
        <fullName evidence="9 10">Disproportionating enzyme</fullName>
    </alternativeName>
</protein>
<evidence type="ECO:0000256" key="10">
    <source>
        <dbReference type="RuleBase" id="RU361207"/>
    </source>
</evidence>
<dbReference type="InterPro" id="IPR006047">
    <property type="entry name" value="GH13_cat_dom"/>
</dbReference>
<evidence type="ECO:0000256" key="8">
    <source>
        <dbReference type="ARBA" id="ARBA00031423"/>
    </source>
</evidence>
<reference evidence="12 13" key="1">
    <citation type="journal article" date="2015" name="Microbes Environ.">
        <title>Distribution and evolution of nitrogen fixation genes in the phylum bacteroidetes.</title>
        <authorList>
            <person name="Inoue J."/>
            <person name="Oshima K."/>
            <person name="Suda W."/>
            <person name="Sakamoto M."/>
            <person name="Iino T."/>
            <person name="Noda S."/>
            <person name="Hongoh Y."/>
            <person name="Hattori M."/>
            <person name="Ohkuma M."/>
        </authorList>
    </citation>
    <scope>NUCLEOTIDE SEQUENCE [LARGE SCALE GENOMIC DNA]</scope>
    <source>
        <strain evidence="12">JCM 15548</strain>
    </source>
</reference>
<dbReference type="EMBL" id="BAZW01000042">
    <property type="protein sequence ID" value="GAO31246.1"/>
    <property type="molecule type" value="Genomic_DNA"/>
</dbReference>
<dbReference type="Pfam" id="PF02446">
    <property type="entry name" value="Glyco_hydro_77"/>
    <property type="match status" value="1"/>
</dbReference>
<dbReference type="Pfam" id="PF00128">
    <property type="entry name" value="Alpha-amylase"/>
    <property type="match status" value="1"/>
</dbReference>
<dbReference type="GO" id="GO:0005975">
    <property type="term" value="P:carbohydrate metabolic process"/>
    <property type="evidence" value="ECO:0007669"/>
    <property type="project" value="InterPro"/>
</dbReference>
<dbReference type="PANTHER" id="PTHR32438:SF5">
    <property type="entry name" value="4-ALPHA-GLUCANOTRANSFERASE DPE1, CHLOROPLASTIC_AMYLOPLASTIC"/>
    <property type="match status" value="1"/>
</dbReference>
<evidence type="ECO:0000259" key="11">
    <source>
        <dbReference type="SMART" id="SM00642"/>
    </source>
</evidence>
<evidence type="ECO:0000256" key="2">
    <source>
        <dbReference type="ARBA" id="ARBA00005684"/>
    </source>
</evidence>
<dbReference type="Proteomes" id="UP000032900">
    <property type="component" value="Unassembled WGS sequence"/>
</dbReference>
<comment type="catalytic activity">
    <reaction evidence="1 10">
        <text>Transfers a segment of a (1-&gt;4)-alpha-D-glucan to a new position in an acceptor, which may be glucose or a (1-&gt;4)-alpha-D-glucan.</text>
        <dbReference type="EC" id="2.4.1.25"/>
    </reaction>
</comment>
<proteinExistence type="inferred from homology"/>
<dbReference type="STRING" id="1236989.JCM15548_13593"/>
<organism evidence="12 13">
    <name type="scientific">Geofilum rubicundum JCM 15548</name>
    <dbReference type="NCBI Taxonomy" id="1236989"/>
    <lineage>
        <taxon>Bacteria</taxon>
        <taxon>Pseudomonadati</taxon>
        <taxon>Bacteroidota</taxon>
        <taxon>Bacteroidia</taxon>
        <taxon>Marinilabiliales</taxon>
        <taxon>Marinilabiliaceae</taxon>
        <taxon>Geofilum</taxon>
    </lineage>
</organism>
<evidence type="ECO:0000256" key="3">
    <source>
        <dbReference type="ARBA" id="ARBA00012560"/>
    </source>
</evidence>
<dbReference type="EC" id="2.4.1.25" evidence="3 10"/>
<dbReference type="SUPFAM" id="SSF51445">
    <property type="entry name" value="(Trans)glycosidases"/>
    <property type="match status" value="2"/>
</dbReference>
<dbReference type="Gene3D" id="1.10.10.470">
    <property type="entry name" value="Maltooligosyl trehalose synthase, domain 4"/>
    <property type="match status" value="1"/>
</dbReference>
<evidence type="ECO:0000256" key="1">
    <source>
        <dbReference type="ARBA" id="ARBA00000439"/>
    </source>
</evidence>
<dbReference type="SMART" id="SM00642">
    <property type="entry name" value="Aamy"/>
    <property type="match status" value="1"/>
</dbReference>
<name>A0A0E9M1J7_9BACT</name>
<keyword evidence="6 10" id="KW-0808">Transferase</keyword>
<comment type="similarity">
    <text evidence="2 10">Belongs to the disproportionating enzyme family.</text>
</comment>
<evidence type="ECO:0000256" key="7">
    <source>
        <dbReference type="ARBA" id="ARBA00023277"/>
    </source>
</evidence>
<dbReference type="CDD" id="cd11336">
    <property type="entry name" value="AmyAc_MTSase"/>
    <property type="match status" value="1"/>
</dbReference>